<dbReference type="EMBL" id="JAPQKH010000003">
    <property type="protein sequence ID" value="KAJ5107462.1"/>
    <property type="molecule type" value="Genomic_DNA"/>
</dbReference>
<dbReference type="InterPro" id="IPR002347">
    <property type="entry name" value="SDR_fam"/>
</dbReference>
<dbReference type="InterPro" id="IPR051468">
    <property type="entry name" value="Fungal_SecMetab_SDRs"/>
</dbReference>
<dbReference type="OrthoDB" id="9876299at2759"/>
<comment type="caution">
    <text evidence="2">The sequence shown here is derived from an EMBL/GenBank/DDBJ whole genome shotgun (WGS) entry which is preliminary data.</text>
</comment>
<name>A0A9W9KJD6_9EURO</name>
<dbReference type="Pfam" id="PF00106">
    <property type="entry name" value="adh_short"/>
    <property type="match status" value="1"/>
</dbReference>
<sequence length="248" mass="27224">MSQKVVLVTGANRGIGKGILELYLKKPNHIIIAGVRDPENPTSQALEKIPRTVGTELHVIKIDATSATDAAAAAKELATKNINHIDILIANAGICLNWPKVSEVKVEDIQAHIDVNAYGFLYLYQAFRDILKEAKDPKWVTIGTSAAFLTSIQNFIPVRNASYAPSKLIQHWYTKAISAEDEWLTAFPAEPGWVQTEIGNRGAETFGMGKAALTVEESAKGVVQVVDVATRETHSGRLFRHNGREEPW</sequence>
<evidence type="ECO:0000313" key="3">
    <source>
        <dbReference type="Proteomes" id="UP001149165"/>
    </source>
</evidence>
<dbReference type="InterPro" id="IPR036291">
    <property type="entry name" value="NAD(P)-bd_dom_sf"/>
</dbReference>
<evidence type="ECO:0000313" key="2">
    <source>
        <dbReference type="EMBL" id="KAJ5107462.1"/>
    </source>
</evidence>
<dbReference type="GO" id="GO:0016491">
    <property type="term" value="F:oxidoreductase activity"/>
    <property type="evidence" value="ECO:0007669"/>
    <property type="project" value="TreeGrafter"/>
</dbReference>
<dbReference type="Gene3D" id="3.40.50.720">
    <property type="entry name" value="NAD(P)-binding Rossmann-like Domain"/>
    <property type="match status" value="1"/>
</dbReference>
<dbReference type="SUPFAM" id="SSF51735">
    <property type="entry name" value="NAD(P)-binding Rossmann-fold domains"/>
    <property type="match status" value="1"/>
</dbReference>
<dbReference type="PRINTS" id="PR00081">
    <property type="entry name" value="GDHRDH"/>
</dbReference>
<reference evidence="2" key="1">
    <citation type="submission" date="2022-11" db="EMBL/GenBank/DDBJ databases">
        <authorList>
            <person name="Petersen C."/>
        </authorList>
    </citation>
    <scope>NUCLEOTIDE SEQUENCE</scope>
    <source>
        <strain evidence="2">IBT 30069</strain>
    </source>
</reference>
<dbReference type="GO" id="GO:0005737">
    <property type="term" value="C:cytoplasm"/>
    <property type="evidence" value="ECO:0007669"/>
    <property type="project" value="TreeGrafter"/>
</dbReference>
<dbReference type="PANTHER" id="PTHR43544">
    <property type="entry name" value="SHORT-CHAIN DEHYDROGENASE/REDUCTASE"/>
    <property type="match status" value="1"/>
</dbReference>
<reference evidence="2" key="2">
    <citation type="journal article" date="2023" name="IMA Fungus">
        <title>Comparative genomic study of the Penicillium genus elucidates a diverse pangenome and 15 lateral gene transfer events.</title>
        <authorList>
            <person name="Petersen C."/>
            <person name="Sorensen T."/>
            <person name="Nielsen M.R."/>
            <person name="Sondergaard T.E."/>
            <person name="Sorensen J.L."/>
            <person name="Fitzpatrick D.A."/>
            <person name="Frisvad J.C."/>
            <person name="Nielsen K.L."/>
        </authorList>
    </citation>
    <scope>NUCLEOTIDE SEQUENCE</scope>
    <source>
        <strain evidence="2">IBT 30069</strain>
    </source>
</reference>
<keyword evidence="3" id="KW-1185">Reference proteome</keyword>
<comment type="similarity">
    <text evidence="1">Belongs to the short-chain dehydrogenases/reductases (SDR) family.</text>
</comment>
<protein>
    <submittedName>
        <fullName evidence="2">NAD(P)-binding protein</fullName>
    </submittedName>
</protein>
<dbReference type="PANTHER" id="PTHR43544:SF26">
    <property type="entry name" value="SHORT CHAIN DEHYDROGENASE_REDUCTASE FAMILY OXIDOREDUCTASE (JCVI)"/>
    <property type="match status" value="1"/>
</dbReference>
<proteinExistence type="inferred from homology"/>
<evidence type="ECO:0000256" key="1">
    <source>
        <dbReference type="ARBA" id="ARBA00006484"/>
    </source>
</evidence>
<dbReference type="AlphaFoldDB" id="A0A9W9KJD6"/>
<gene>
    <name evidence="2" type="ORF">N7456_004137</name>
</gene>
<dbReference type="Proteomes" id="UP001149165">
    <property type="component" value="Unassembled WGS sequence"/>
</dbReference>
<accession>A0A9W9KJD6</accession>
<organism evidence="2 3">
    <name type="scientific">Penicillium angulare</name>
    <dbReference type="NCBI Taxonomy" id="116970"/>
    <lineage>
        <taxon>Eukaryota</taxon>
        <taxon>Fungi</taxon>
        <taxon>Dikarya</taxon>
        <taxon>Ascomycota</taxon>
        <taxon>Pezizomycotina</taxon>
        <taxon>Eurotiomycetes</taxon>
        <taxon>Eurotiomycetidae</taxon>
        <taxon>Eurotiales</taxon>
        <taxon>Aspergillaceae</taxon>
        <taxon>Penicillium</taxon>
    </lineage>
</organism>